<feature type="chain" id="PRO_5013366284" evidence="1">
    <location>
        <begin position="20"/>
        <end position="187"/>
    </location>
</feature>
<dbReference type="Proteomes" id="UP000193431">
    <property type="component" value="Chromosome"/>
</dbReference>
<feature type="domain" description="Chalcone isomerase" evidence="2">
    <location>
        <begin position="21"/>
        <end position="185"/>
    </location>
</feature>
<keyword evidence="1" id="KW-0732">Signal</keyword>
<dbReference type="InterPro" id="IPR016087">
    <property type="entry name" value="Chalcone_isomerase"/>
</dbReference>
<dbReference type="InterPro" id="IPR036298">
    <property type="entry name" value="Chalcone_isomerase_sf"/>
</dbReference>
<evidence type="ECO:0000256" key="1">
    <source>
        <dbReference type="SAM" id="SignalP"/>
    </source>
</evidence>
<dbReference type="RefSeq" id="WP_085765453.1">
    <property type="nucleotide sequence ID" value="NZ_CP019344.1"/>
</dbReference>
<protein>
    <submittedName>
        <fullName evidence="3">Chalcone isomerase</fullName>
    </submittedName>
</protein>
<dbReference type="EMBL" id="CP019344">
    <property type="protein sequence ID" value="ARN76653.1"/>
    <property type="molecule type" value="Genomic_DNA"/>
</dbReference>
<gene>
    <name evidence="3" type="ORF">BST97_00770</name>
</gene>
<proteinExistence type="predicted"/>
<evidence type="ECO:0000313" key="4">
    <source>
        <dbReference type="Proteomes" id="UP000193431"/>
    </source>
</evidence>
<accession>A0A1W6MGB7</accession>
<organism evidence="3 4">
    <name type="scientific">Nonlabens spongiae</name>
    <dbReference type="NCBI Taxonomy" id="331648"/>
    <lineage>
        <taxon>Bacteria</taxon>
        <taxon>Pseudomonadati</taxon>
        <taxon>Bacteroidota</taxon>
        <taxon>Flavobacteriia</taxon>
        <taxon>Flavobacteriales</taxon>
        <taxon>Flavobacteriaceae</taxon>
        <taxon>Nonlabens</taxon>
    </lineage>
</organism>
<dbReference type="GO" id="GO:0016872">
    <property type="term" value="F:intramolecular lyase activity"/>
    <property type="evidence" value="ECO:0007669"/>
    <property type="project" value="InterPro"/>
</dbReference>
<dbReference type="AlphaFoldDB" id="A0A1W6MGB7"/>
<name>A0A1W6MGB7_9FLAO</name>
<evidence type="ECO:0000259" key="2">
    <source>
        <dbReference type="Pfam" id="PF16036"/>
    </source>
</evidence>
<dbReference type="Gene3D" id="3.50.70.10">
    <property type="match status" value="1"/>
</dbReference>
<sequence>MKKILLVAVAFLGTWGAQAQMKINGVTLEKNLTVDGEELILNGAGMREKLWFDLYVGALYLKSKTEDGEKVLKADEHMAIVLVITDDKVTQKKLEDAVEDGFEDSCTDKERAAIKSEINQLLALLKDPIKEGHHFEFAYVPNKGTMISKNGKNLGTIKGLAFKKAFFGIWLGEDPADRDLKEAMLDQ</sequence>
<feature type="signal peptide" evidence="1">
    <location>
        <begin position="1"/>
        <end position="19"/>
    </location>
</feature>
<reference evidence="3 4" key="1">
    <citation type="submission" date="2016-11" db="EMBL/GenBank/DDBJ databases">
        <title>Trade-off between light-utilization and light-protection in marine flavobacteria.</title>
        <authorList>
            <person name="Kumagai Y."/>
        </authorList>
    </citation>
    <scope>NUCLEOTIDE SEQUENCE [LARGE SCALE GENOMIC DNA]</scope>
    <source>
        <strain evidence="3 4">JCM 13191</strain>
    </source>
</reference>
<dbReference type="STRING" id="331648.BST97_00770"/>
<dbReference type="Pfam" id="PF16036">
    <property type="entry name" value="Chalcone_3"/>
    <property type="match status" value="1"/>
</dbReference>
<keyword evidence="3" id="KW-0413">Isomerase</keyword>
<dbReference type="SUPFAM" id="SSF54626">
    <property type="entry name" value="Chalcone isomerase"/>
    <property type="match status" value="1"/>
</dbReference>
<dbReference type="InterPro" id="IPR016088">
    <property type="entry name" value="Chalcone_isomerase_3-sand"/>
</dbReference>
<keyword evidence="4" id="KW-1185">Reference proteome</keyword>
<evidence type="ECO:0000313" key="3">
    <source>
        <dbReference type="EMBL" id="ARN76653.1"/>
    </source>
</evidence>
<dbReference type="OrthoDB" id="270742at2"/>